<dbReference type="RefSeq" id="WP_304375916.1">
    <property type="nucleotide sequence ID" value="NZ_JAUOZU010000006.1"/>
</dbReference>
<name>A0ABT8YL24_9HYPH</name>
<reference evidence="1" key="1">
    <citation type="journal article" date="2015" name="Int. J. Syst. Evol. Microbiol.">
        <title>Rhizobium alvei sp. nov., isolated from a freshwater river.</title>
        <authorList>
            <person name="Sheu S.Y."/>
            <person name="Huang H.W."/>
            <person name="Young C.C."/>
            <person name="Chen W.M."/>
        </authorList>
    </citation>
    <scope>NUCLEOTIDE SEQUENCE</scope>
    <source>
        <strain evidence="1">TNR-22</strain>
    </source>
</reference>
<proteinExistence type="predicted"/>
<accession>A0ABT8YL24</accession>
<dbReference type="EMBL" id="JAUOZU010000006">
    <property type="protein sequence ID" value="MDO6963999.1"/>
    <property type="molecule type" value="Genomic_DNA"/>
</dbReference>
<evidence type="ECO:0000313" key="2">
    <source>
        <dbReference type="Proteomes" id="UP001174932"/>
    </source>
</evidence>
<organism evidence="1 2">
    <name type="scientific">Rhizobium alvei</name>
    <dbReference type="NCBI Taxonomy" id="1132659"/>
    <lineage>
        <taxon>Bacteria</taxon>
        <taxon>Pseudomonadati</taxon>
        <taxon>Pseudomonadota</taxon>
        <taxon>Alphaproteobacteria</taxon>
        <taxon>Hyphomicrobiales</taxon>
        <taxon>Rhizobiaceae</taxon>
        <taxon>Rhizobium/Agrobacterium group</taxon>
        <taxon>Rhizobium</taxon>
    </lineage>
</organism>
<keyword evidence="2" id="KW-1185">Reference proteome</keyword>
<sequence>MNEPQEHPWAKARRLCKELSDVLAEVENAWYCVVRAAGTENALAAVAMDDKEAAPEIPVDRVNRLGWELAAALNDYGDGEFHAYVVPAKRGGYCVMFAHRPNRLPEPFHDRL</sequence>
<evidence type="ECO:0000313" key="1">
    <source>
        <dbReference type="EMBL" id="MDO6963999.1"/>
    </source>
</evidence>
<comment type="caution">
    <text evidence="1">The sequence shown here is derived from an EMBL/GenBank/DDBJ whole genome shotgun (WGS) entry which is preliminary data.</text>
</comment>
<reference evidence="1" key="2">
    <citation type="submission" date="2023-07" db="EMBL/GenBank/DDBJ databases">
        <authorList>
            <person name="Shen H."/>
        </authorList>
    </citation>
    <scope>NUCLEOTIDE SEQUENCE</scope>
    <source>
        <strain evidence="1">TNR-22</strain>
    </source>
</reference>
<protein>
    <submittedName>
        <fullName evidence="1">Uncharacterized protein</fullName>
    </submittedName>
</protein>
<gene>
    <name evidence="1" type="ORF">Q4481_08525</name>
</gene>
<dbReference type="Proteomes" id="UP001174932">
    <property type="component" value="Unassembled WGS sequence"/>
</dbReference>